<name>A0A6L8KF66_9BURK</name>
<comment type="caution">
    <text evidence="1">The sequence shown here is derived from an EMBL/GenBank/DDBJ whole genome shotgun (WGS) entry which is preliminary data.</text>
</comment>
<sequence>MVTVVKHRKVNIVVLEQGEEIGGHCREGDIAILTDDAGWWIKFVGADGHVDCYGDPYPSYNEALWSAKAAAEFGT</sequence>
<dbReference type="AlphaFoldDB" id="A0A6L8KF66"/>
<protein>
    <submittedName>
        <fullName evidence="1">Uncharacterized protein</fullName>
    </submittedName>
</protein>
<proteinExistence type="predicted"/>
<keyword evidence="2" id="KW-1185">Reference proteome</keyword>
<dbReference type="Proteomes" id="UP000479335">
    <property type="component" value="Unassembled WGS sequence"/>
</dbReference>
<accession>A0A6L8KF66</accession>
<gene>
    <name evidence="1" type="ORF">GTP46_19745</name>
</gene>
<dbReference type="EMBL" id="WWCN01000013">
    <property type="protein sequence ID" value="MYM24868.1"/>
    <property type="molecule type" value="Genomic_DNA"/>
</dbReference>
<evidence type="ECO:0000313" key="1">
    <source>
        <dbReference type="EMBL" id="MYM24868.1"/>
    </source>
</evidence>
<organism evidence="1 2">
    <name type="scientific">Duganella flavida</name>
    <dbReference type="NCBI Taxonomy" id="2692175"/>
    <lineage>
        <taxon>Bacteria</taxon>
        <taxon>Pseudomonadati</taxon>
        <taxon>Pseudomonadota</taxon>
        <taxon>Betaproteobacteria</taxon>
        <taxon>Burkholderiales</taxon>
        <taxon>Oxalobacteraceae</taxon>
        <taxon>Telluria group</taxon>
        <taxon>Duganella</taxon>
    </lineage>
</organism>
<dbReference type="RefSeq" id="WP_161008333.1">
    <property type="nucleotide sequence ID" value="NZ_WWCN01000013.1"/>
</dbReference>
<evidence type="ECO:0000313" key="2">
    <source>
        <dbReference type="Proteomes" id="UP000479335"/>
    </source>
</evidence>
<reference evidence="1 2" key="1">
    <citation type="submission" date="2019-12" db="EMBL/GenBank/DDBJ databases">
        <title>Novel species isolated from a subtropical stream in China.</title>
        <authorList>
            <person name="Lu H."/>
        </authorList>
    </citation>
    <scope>NUCLEOTIDE SEQUENCE [LARGE SCALE GENOMIC DNA]</scope>
    <source>
        <strain evidence="1 2">FT135W</strain>
    </source>
</reference>